<feature type="domain" description="LysM" evidence="5">
    <location>
        <begin position="461"/>
        <end position="507"/>
    </location>
</feature>
<dbReference type="Pfam" id="PF01476">
    <property type="entry name" value="LysM"/>
    <property type="match status" value="6"/>
</dbReference>
<proteinExistence type="inferred from homology"/>
<feature type="domain" description="LysM" evidence="5">
    <location>
        <begin position="237"/>
        <end position="282"/>
    </location>
</feature>
<evidence type="ECO:0000256" key="2">
    <source>
        <dbReference type="ARBA" id="ARBA00023026"/>
    </source>
</evidence>
<feature type="domain" description="LysM" evidence="5">
    <location>
        <begin position="690"/>
        <end position="735"/>
    </location>
</feature>
<feature type="domain" description="LysM" evidence="5">
    <location>
        <begin position="615"/>
        <end position="660"/>
    </location>
</feature>
<organism evidence="6 7">
    <name type="scientific">Phialemonium atrogriseum</name>
    <dbReference type="NCBI Taxonomy" id="1093897"/>
    <lineage>
        <taxon>Eukaryota</taxon>
        <taxon>Fungi</taxon>
        <taxon>Dikarya</taxon>
        <taxon>Ascomycota</taxon>
        <taxon>Pezizomycotina</taxon>
        <taxon>Sordariomycetes</taxon>
        <taxon>Sordariomycetidae</taxon>
        <taxon>Cephalothecales</taxon>
        <taxon>Cephalothecaceae</taxon>
        <taxon>Phialemonium</taxon>
    </lineage>
</organism>
<dbReference type="PANTHER" id="PTHR34997:SF16">
    <property type="entry name" value="LYSM DOMAIN-CONTAINING PROTEIN"/>
    <property type="match status" value="1"/>
</dbReference>
<dbReference type="Proteomes" id="UP001244011">
    <property type="component" value="Unassembled WGS sequence"/>
</dbReference>
<evidence type="ECO:0000313" key="7">
    <source>
        <dbReference type="Proteomes" id="UP001244011"/>
    </source>
</evidence>
<dbReference type="PANTHER" id="PTHR34997">
    <property type="entry name" value="AM15"/>
    <property type="match status" value="1"/>
</dbReference>
<feature type="domain" description="LysM" evidence="5">
    <location>
        <begin position="287"/>
        <end position="333"/>
    </location>
</feature>
<evidence type="ECO:0000256" key="3">
    <source>
        <dbReference type="ARBA" id="ARBA00044955"/>
    </source>
</evidence>
<dbReference type="CDD" id="cd00118">
    <property type="entry name" value="LysM"/>
    <property type="match status" value="7"/>
</dbReference>
<feature type="region of interest" description="Disordered" evidence="4">
    <location>
        <begin position="518"/>
        <end position="540"/>
    </location>
</feature>
<keyword evidence="2" id="KW-0843">Virulence</keyword>
<name>A0AAJ0FEH4_9PEZI</name>
<feature type="domain" description="LysM" evidence="5">
    <location>
        <begin position="541"/>
        <end position="586"/>
    </location>
</feature>
<dbReference type="EMBL" id="MU839021">
    <property type="protein sequence ID" value="KAK1764352.1"/>
    <property type="molecule type" value="Genomic_DNA"/>
</dbReference>
<reference evidence="6" key="1">
    <citation type="submission" date="2023-06" db="EMBL/GenBank/DDBJ databases">
        <title>Genome-scale phylogeny and comparative genomics of the fungal order Sordariales.</title>
        <authorList>
            <consortium name="Lawrence Berkeley National Laboratory"/>
            <person name="Hensen N."/>
            <person name="Bonometti L."/>
            <person name="Westerberg I."/>
            <person name="Brannstrom I.O."/>
            <person name="Guillou S."/>
            <person name="Cros-Aarteil S."/>
            <person name="Calhoun S."/>
            <person name="Haridas S."/>
            <person name="Kuo A."/>
            <person name="Mondo S."/>
            <person name="Pangilinan J."/>
            <person name="Riley R."/>
            <person name="Labutti K."/>
            <person name="Andreopoulos B."/>
            <person name="Lipzen A."/>
            <person name="Chen C."/>
            <person name="Yanf M."/>
            <person name="Daum C."/>
            <person name="Ng V."/>
            <person name="Clum A."/>
            <person name="Steindorff A."/>
            <person name="Ohm R."/>
            <person name="Martin F."/>
            <person name="Silar P."/>
            <person name="Natvig D."/>
            <person name="Lalanne C."/>
            <person name="Gautier V."/>
            <person name="Ament-Velasquez S.L."/>
            <person name="Kruys A."/>
            <person name="Hutchinson M.I."/>
            <person name="Powell A.J."/>
            <person name="Barry K."/>
            <person name="Miller A.N."/>
            <person name="Grigoriev I.V."/>
            <person name="Debuchy R."/>
            <person name="Gladieux P."/>
            <person name="Thoren M.H."/>
            <person name="Johannesson H."/>
        </authorList>
    </citation>
    <scope>NUCLEOTIDE SEQUENCE</scope>
    <source>
        <strain evidence="6">8032-3</strain>
    </source>
</reference>
<dbReference type="GO" id="GO:0008061">
    <property type="term" value="F:chitin binding"/>
    <property type="evidence" value="ECO:0007669"/>
    <property type="project" value="UniProtKB-KW"/>
</dbReference>
<dbReference type="PROSITE" id="PS51782">
    <property type="entry name" value="LYSM"/>
    <property type="match status" value="7"/>
</dbReference>
<sequence length="736" mass="77789">MPVMILQGPTIHSVMSLLTATLLFGISAANFVLFPYMGSDVVDADNGFGNTSPISDSCAQALNGTVECETRLQYMVGSFTPWNDSATSSALCAQTCRSSLDNYHSTTESACGSVDAFDGLPVSWRGDQIRDYLNVMCAKDSASGEYCVDVRQQQLISHPGVALLDLPHDVLCSDCQIALWRAIQGSPYNGYDDNAAKTWTAVQLKCGTSYPTTVQTVNLTLPGVETNSTGTSCASGHTYTVKPGDTCHSIAVANSVSEGLIWAINNLKADCGLLAVGQELCLPNTCTTTTMSANDTCFGIALDAHVRYSAFLNWNPTIDSACSNLNPNGSVVCISSPYETWNNTAIPGTTPTKTAEYALSTSPAPAPTAHGTTLQCGSWYVCLPGDDCARISVQYSISVDLFNQLNPSVDELCDNLLPGLAYCVLPTVDWDAEANNPPPDNSTTVAPPAPTESGTTNQCYVWHVAQANETCELIAASFGISFQTLRFWNPSIDEDCYNFNEGEAYCVRGAVWPTETSVPTVTPTGSSPPSTSTSSSSTCSKTYTVVSGDYCSKIWTSFGLSEAQFRALNPSLNADCDLDIDQVLCVAGPGSGTTPTSSPPSSQPTTTSPPTTCGKTYTVVGGDYCYKIYDANGLTEEQFRALNPQLNENCDLDVGQVVCVAPPGAGTPTTTARPTTTTTTTTPGAGSCKKTYTVVGGDYCYKVYTDNGLTEAQFRALNPGLDADCALDVGQVLCVA</sequence>
<evidence type="ECO:0000256" key="4">
    <source>
        <dbReference type="SAM" id="MobiDB-lite"/>
    </source>
</evidence>
<evidence type="ECO:0000259" key="5">
    <source>
        <dbReference type="PROSITE" id="PS51782"/>
    </source>
</evidence>
<dbReference type="AlphaFoldDB" id="A0AAJ0FEH4"/>
<feature type="domain" description="LysM" evidence="5">
    <location>
        <begin position="378"/>
        <end position="424"/>
    </location>
</feature>
<dbReference type="GeneID" id="85315716"/>
<evidence type="ECO:0000256" key="1">
    <source>
        <dbReference type="ARBA" id="ARBA00022669"/>
    </source>
</evidence>
<dbReference type="InterPro" id="IPR018392">
    <property type="entry name" value="LysM"/>
</dbReference>
<evidence type="ECO:0000313" key="6">
    <source>
        <dbReference type="EMBL" id="KAK1764352.1"/>
    </source>
</evidence>
<keyword evidence="1" id="KW-0147">Chitin-binding</keyword>
<comment type="similarity">
    <text evidence="3">Belongs to the secreted LysM effector family.</text>
</comment>
<feature type="region of interest" description="Disordered" evidence="4">
    <location>
        <begin position="589"/>
        <end position="612"/>
    </location>
</feature>
<dbReference type="InterPro" id="IPR052210">
    <property type="entry name" value="LysM1-like"/>
</dbReference>
<dbReference type="SUPFAM" id="SSF54106">
    <property type="entry name" value="LysM domain"/>
    <property type="match status" value="6"/>
</dbReference>
<gene>
    <name evidence="6" type="ORF">QBC33DRAFT_613273</name>
</gene>
<comment type="caution">
    <text evidence="6">The sequence shown here is derived from an EMBL/GenBank/DDBJ whole genome shotgun (WGS) entry which is preliminary data.</text>
</comment>
<protein>
    <recommendedName>
        <fullName evidence="5">LysM domain-containing protein</fullName>
    </recommendedName>
</protein>
<dbReference type="InterPro" id="IPR036779">
    <property type="entry name" value="LysM_dom_sf"/>
</dbReference>
<dbReference type="SMART" id="SM00257">
    <property type="entry name" value="LysM"/>
    <property type="match status" value="7"/>
</dbReference>
<dbReference type="RefSeq" id="XP_060280565.1">
    <property type="nucleotide sequence ID" value="XM_060432529.1"/>
</dbReference>
<dbReference type="Gene3D" id="3.10.350.10">
    <property type="entry name" value="LysM domain"/>
    <property type="match status" value="7"/>
</dbReference>
<feature type="compositionally biased region" description="Low complexity" evidence="4">
    <location>
        <begin position="603"/>
        <end position="612"/>
    </location>
</feature>
<keyword evidence="7" id="KW-1185">Reference proteome</keyword>
<accession>A0AAJ0FEH4</accession>